<proteinExistence type="predicted"/>
<protein>
    <submittedName>
        <fullName evidence="1">Uncharacterized protein</fullName>
    </submittedName>
</protein>
<sequence length="436" mass="47505">MTKTTRQHREERVLISEVVVRNKDGEELERKDLESEAIHAPKSSRPNSALNVKEVSDVEILSGGILKMHVSEAEIDFPSSIFRFIDSAANVFPLTFSCGEPTVGKTEPETILIQLTTKKGQFCQWASHFLEDGFPLLEGLCTLFEQDTTKVDLVMTVVERKSGGFSAGGGISSGITSGPLSGLIGSFAYSHRNVFGRNQKFNVSLERGQIDSIFRVNYTDPWIEGDDKRTSRTIMIPNSRTPGTNIHDQLNHNILTIGWVTAGTEFSCPIRPKWNGTGGIICQHADACDEKGNPVIKDFFSSPLTATIHMTILCLAKLESVCTGSGDHGSSMLALNVEQAVPLMTEWLFFSRVSGRARRGVELVPVRFILSLSDGHVVVNFSPHGSFTIGGKNGLRVYEEVAVGSGRSYIAGSGEVSFPVYGSVDGALFADYGSDF</sequence>
<evidence type="ECO:0000313" key="1">
    <source>
        <dbReference type="EMBL" id="KAI4382135.1"/>
    </source>
</evidence>
<gene>
    <name evidence="1" type="ORF">MLD38_008135</name>
</gene>
<accession>A0ACB9RTB3</accession>
<organism evidence="1 2">
    <name type="scientific">Melastoma candidum</name>
    <dbReference type="NCBI Taxonomy" id="119954"/>
    <lineage>
        <taxon>Eukaryota</taxon>
        <taxon>Viridiplantae</taxon>
        <taxon>Streptophyta</taxon>
        <taxon>Embryophyta</taxon>
        <taxon>Tracheophyta</taxon>
        <taxon>Spermatophyta</taxon>
        <taxon>Magnoliopsida</taxon>
        <taxon>eudicotyledons</taxon>
        <taxon>Gunneridae</taxon>
        <taxon>Pentapetalae</taxon>
        <taxon>rosids</taxon>
        <taxon>malvids</taxon>
        <taxon>Myrtales</taxon>
        <taxon>Melastomataceae</taxon>
        <taxon>Melastomatoideae</taxon>
        <taxon>Melastomateae</taxon>
        <taxon>Melastoma</taxon>
    </lineage>
</organism>
<evidence type="ECO:0000313" key="2">
    <source>
        <dbReference type="Proteomes" id="UP001057402"/>
    </source>
</evidence>
<name>A0ACB9RTB3_9MYRT</name>
<dbReference type="EMBL" id="CM042882">
    <property type="protein sequence ID" value="KAI4382135.1"/>
    <property type="molecule type" value="Genomic_DNA"/>
</dbReference>
<keyword evidence="2" id="KW-1185">Reference proteome</keyword>
<reference evidence="2" key="1">
    <citation type="journal article" date="2023" name="Front. Plant Sci.">
        <title>Chromosomal-level genome assembly of Melastoma candidum provides insights into trichome evolution.</title>
        <authorList>
            <person name="Zhong Y."/>
            <person name="Wu W."/>
            <person name="Sun C."/>
            <person name="Zou P."/>
            <person name="Liu Y."/>
            <person name="Dai S."/>
            <person name="Zhou R."/>
        </authorList>
    </citation>
    <scope>NUCLEOTIDE SEQUENCE [LARGE SCALE GENOMIC DNA]</scope>
</reference>
<comment type="caution">
    <text evidence="1">The sequence shown here is derived from an EMBL/GenBank/DDBJ whole genome shotgun (WGS) entry which is preliminary data.</text>
</comment>
<dbReference type="Proteomes" id="UP001057402">
    <property type="component" value="Chromosome 3"/>
</dbReference>